<gene>
    <name evidence="1" type="ORF">G3I46_30905</name>
</gene>
<comment type="caution">
    <text evidence="1">The sequence shown here is derived from an EMBL/GenBank/DDBJ whole genome shotgun (WGS) entry which is preliminary data.</text>
</comment>
<reference evidence="1 2" key="1">
    <citation type="submission" date="2020-01" db="EMBL/GenBank/DDBJ databases">
        <title>Insect and environment-associated Actinomycetes.</title>
        <authorList>
            <person name="Currrie C."/>
            <person name="Chevrette M."/>
            <person name="Carlson C."/>
            <person name="Stubbendieck R."/>
            <person name="Wendt-Pienkowski E."/>
        </authorList>
    </citation>
    <scope>NUCLEOTIDE SEQUENCE [LARGE SCALE GENOMIC DNA]</scope>
    <source>
        <strain evidence="1 2">SID14172</strain>
    </source>
</reference>
<proteinExistence type="predicted"/>
<keyword evidence="2" id="KW-1185">Reference proteome</keyword>
<dbReference type="EMBL" id="JAAGMB010000698">
    <property type="protein sequence ID" value="NEB20857.1"/>
    <property type="molecule type" value="Genomic_DNA"/>
</dbReference>
<sequence>MAEVAAWWVPLAALWLVLAGTVDPLELAVSEATTAGPVHTSVHWTPL</sequence>
<organism evidence="1 2">
    <name type="scientific">Streptomyces coelicoflavus</name>
    <dbReference type="NCBI Taxonomy" id="285562"/>
    <lineage>
        <taxon>Bacteria</taxon>
        <taxon>Bacillati</taxon>
        <taxon>Actinomycetota</taxon>
        <taxon>Actinomycetes</taxon>
        <taxon>Kitasatosporales</taxon>
        <taxon>Streptomycetaceae</taxon>
        <taxon>Streptomyces</taxon>
    </lineage>
</organism>
<evidence type="ECO:0000313" key="1">
    <source>
        <dbReference type="EMBL" id="NEB20857.1"/>
    </source>
</evidence>
<dbReference type="AlphaFoldDB" id="A0A6N9UT17"/>
<accession>A0A6N9UT17</accession>
<dbReference type="Proteomes" id="UP000469545">
    <property type="component" value="Unassembled WGS sequence"/>
</dbReference>
<dbReference type="RefSeq" id="WP_164142859.1">
    <property type="nucleotide sequence ID" value="NZ_JAAGMB010000698.1"/>
</dbReference>
<protein>
    <submittedName>
        <fullName evidence="1">Uncharacterized protein</fullName>
    </submittedName>
</protein>
<evidence type="ECO:0000313" key="2">
    <source>
        <dbReference type="Proteomes" id="UP000469545"/>
    </source>
</evidence>
<name>A0A6N9UT17_9ACTN</name>